<evidence type="ECO:0000313" key="3">
    <source>
        <dbReference type="EMBL" id="SFU67469.1"/>
    </source>
</evidence>
<reference evidence="4" key="1">
    <citation type="submission" date="2016-10" db="EMBL/GenBank/DDBJ databases">
        <authorList>
            <person name="Varghese N."/>
        </authorList>
    </citation>
    <scope>NUCLEOTIDE SEQUENCE [LARGE SCALE GENOMIC DNA]</scope>
    <source>
        <strain evidence="4">DSM 18820</strain>
    </source>
</reference>
<protein>
    <submittedName>
        <fullName evidence="3">Por secretion system C-terminal sorting domain-containing protein</fullName>
    </submittedName>
</protein>
<dbReference type="Proteomes" id="UP000182491">
    <property type="component" value="Unassembled WGS sequence"/>
</dbReference>
<dbReference type="STRING" id="388950.GCA_001611675_01658"/>
<evidence type="ECO:0000256" key="1">
    <source>
        <dbReference type="SAM" id="SignalP"/>
    </source>
</evidence>
<dbReference type="Pfam" id="PF01833">
    <property type="entry name" value="TIG"/>
    <property type="match status" value="2"/>
</dbReference>
<sequence>MARTSTLFKFLLGKNTAKLLLLLLFTCMAGYSQAQSGSAVTIFKETVGNAPIDDYALIPDYNAAANFDNDNLSFSGDGIVWEYDVSTGYSGASGGNNISLFDTEQFVISGINTAKYISQSLSFGVFKESTVVPVVEYSVDGQNWTQLTVGAVGNETWQLITLTEDVNKNPIPSVSNLSLRFRGVSNNGGLILFDDFELKGQVEPSSDPVVSSFSPTFGGEGTIVTFYGENLQNTTSVNLGRNSTELISATANEVKVRIKSGITSTFKLTIGSVSVTTVEKFTFIRPSVTYITNSQGVTITEAKQGETITLHGTDLGSTYSVSFGGVTAVPISTSATSVTVVVPEGAVTSKLTVYTNMYGLGYSDVILTILKPTITSLSRTSGRINDGVIINGTRLNIGTYKVYFSGSEAPVEAVISAANADGTSLTVSVPVGAIDGPITVTTDEGTATSQAFDVAIPEIIITGTQEPFSTTVGVASDPQYYTMSGNNLGGGVSMSAPTNFEISVSGENGPWVRGHFFPLEQDGGVSQKLIYVRYVPTSQGSHSGDIVHSSDGVIKNQYVVGNATAAAPLPVEFISFTAAVQSNGVALKWSTASETNNSHFEVEMAVNQKDGFTKVGQVESKVTNSSTKVDYAFIHSLNTSGIRYYRLKQVDLDGTFEYSKVVAVNLESSTSELQVLVSPNPINYNTKVFVTAEEAGEARLVLHSISGQQVYTKSEMLHGGQNEVQLPVYDKLSSGMYVLTVEINGQVRQVRVVKQ</sequence>
<dbReference type="InterPro" id="IPR026444">
    <property type="entry name" value="Secre_tail"/>
</dbReference>
<evidence type="ECO:0000259" key="2">
    <source>
        <dbReference type="Pfam" id="PF01833"/>
    </source>
</evidence>
<feature type="chain" id="PRO_5010180460" evidence="1">
    <location>
        <begin position="35"/>
        <end position="755"/>
    </location>
</feature>
<name>A0A1I7I3F0_9BACT</name>
<accession>A0A1I7I3F0</accession>
<dbReference type="EMBL" id="FPCA01000002">
    <property type="protein sequence ID" value="SFU67469.1"/>
    <property type="molecule type" value="Genomic_DNA"/>
</dbReference>
<keyword evidence="4" id="KW-1185">Reference proteome</keyword>
<dbReference type="NCBIfam" id="TIGR04183">
    <property type="entry name" value="Por_Secre_tail"/>
    <property type="match status" value="1"/>
</dbReference>
<evidence type="ECO:0000313" key="4">
    <source>
        <dbReference type="Proteomes" id="UP000182491"/>
    </source>
</evidence>
<dbReference type="InterPro" id="IPR002909">
    <property type="entry name" value="IPT_dom"/>
</dbReference>
<gene>
    <name evidence="3" type="ORF">SAMN04487941_1885</name>
</gene>
<feature type="domain" description="IPT/TIG" evidence="2">
    <location>
        <begin position="300"/>
        <end position="353"/>
    </location>
</feature>
<organism evidence="3 4">
    <name type="scientific">Pontibacter akesuensis</name>
    <dbReference type="NCBI Taxonomy" id="388950"/>
    <lineage>
        <taxon>Bacteria</taxon>
        <taxon>Pseudomonadati</taxon>
        <taxon>Bacteroidota</taxon>
        <taxon>Cytophagia</taxon>
        <taxon>Cytophagales</taxon>
        <taxon>Hymenobacteraceae</taxon>
        <taxon>Pontibacter</taxon>
    </lineage>
</organism>
<feature type="domain" description="IPT/TIG" evidence="2">
    <location>
        <begin position="208"/>
        <end position="274"/>
    </location>
</feature>
<dbReference type="InterPro" id="IPR013783">
    <property type="entry name" value="Ig-like_fold"/>
</dbReference>
<feature type="signal peptide" evidence="1">
    <location>
        <begin position="1"/>
        <end position="34"/>
    </location>
</feature>
<dbReference type="Gene3D" id="2.60.40.10">
    <property type="entry name" value="Immunoglobulins"/>
    <property type="match status" value="4"/>
</dbReference>
<dbReference type="AlphaFoldDB" id="A0A1I7I3F0"/>
<keyword evidence="1" id="KW-0732">Signal</keyword>
<dbReference type="RefSeq" id="WP_082815171.1">
    <property type="nucleotide sequence ID" value="NZ_BMXC01000002.1"/>
</dbReference>
<dbReference type="InterPro" id="IPR014756">
    <property type="entry name" value="Ig_E-set"/>
</dbReference>
<dbReference type="OrthoDB" id="1110382at2"/>
<dbReference type="SUPFAM" id="SSF81296">
    <property type="entry name" value="E set domains"/>
    <property type="match status" value="3"/>
</dbReference>
<proteinExistence type="predicted"/>